<proteinExistence type="predicted"/>
<keyword evidence="2" id="KW-1185">Reference proteome</keyword>
<dbReference type="KEGG" id="senf:GJR95_15380"/>
<reference evidence="1 2" key="1">
    <citation type="submission" date="2019-11" db="EMBL/GenBank/DDBJ databases">
        <title>Spirosoma endbachense sp. nov., isolated from a natural salt meadow.</title>
        <authorList>
            <person name="Rojas J."/>
            <person name="Ambika Manirajan B."/>
            <person name="Ratering S."/>
            <person name="Suarez C."/>
            <person name="Geissler-Plaum R."/>
            <person name="Schnell S."/>
        </authorList>
    </citation>
    <scope>NUCLEOTIDE SEQUENCE [LARGE SCALE GENOMIC DNA]</scope>
    <source>
        <strain evidence="1 2">I-24</strain>
    </source>
</reference>
<gene>
    <name evidence="1" type="ORF">GJR95_15380</name>
</gene>
<dbReference type="AlphaFoldDB" id="A0A6P1VUD3"/>
<sequence length="68" mass="7994">MSTPTFDSNSVEAQEHRHVLAEWLNAVTEYDETVQGYFKKPYSYIELKQQIKLIIAYWTECIHPSSDL</sequence>
<dbReference type="RefSeq" id="WP_162386723.1">
    <property type="nucleotide sequence ID" value="NZ_CP045997.1"/>
</dbReference>
<dbReference type="EMBL" id="CP045997">
    <property type="protein sequence ID" value="QHV96315.1"/>
    <property type="molecule type" value="Genomic_DNA"/>
</dbReference>
<organism evidence="1 2">
    <name type="scientific">Spirosoma endbachense</name>
    <dbReference type="NCBI Taxonomy" id="2666025"/>
    <lineage>
        <taxon>Bacteria</taxon>
        <taxon>Pseudomonadati</taxon>
        <taxon>Bacteroidota</taxon>
        <taxon>Cytophagia</taxon>
        <taxon>Cytophagales</taxon>
        <taxon>Cytophagaceae</taxon>
        <taxon>Spirosoma</taxon>
    </lineage>
</organism>
<dbReference type="Proteomes" id="UP000464577">
    <property type="component" value="Chromosome"/>
</dbReference>
<evidence type="ECO:0000313" key="1">
    <source>
        <dbReference type="EMBL" id="QHV96315.1"/>
    </source>
</evidence>
<name>A0A6P1VUD3_9BACT</name>
<protein>
    <submittedName>
        <fullName evidence="1">Uncharacterized protein</fullName>
    </submittedName>
</protein>
<accession>A0A6P1VUD3</accession>
<evidence type="ECO:0000313" key="2">
    <source>
        <dbReference type="Proteomes" id="UP000464577"/>
    </source>
</evidence>